<dbReference type="GO" id="GO:0016491">
    <property type="term" value="F:oxidoreductase activity"/>
    <property type="evidence" value="ECO:0007669"/>
    <property type="project" value="InterPro"/>
</dbReference>
<dbReference type="Pfam" id="PF08031">
    <property type="entry name" value="BBE"/>
    <property type="match status" value="1"/>
</dbReference>
<evidence type="ECO:0000313" key="2">
    <source>
        <dbReference type="EMBL" id="SVB59728.1"/>
    </source>
</evidence>
<name>A0A382F9G2_9ZZZZ</name>
<dbReference type="GO" id="GO:0050660">
    <property type="term" value="F:flavin adenine dinucleotide binding"/>
    <property type="evidence" value="ECO:0007669"/>
    <property type="project" value="InterPro"/>
</dbReference>
<accession>A0A382F9G2</accession>
<protein>
    <recommendedName>
        <fullName evidence="1">Berberine/berberine-like domain-containing protein</fullName>
    </recommendedName>
</protein>
<dbReference type="AlphaFoldDB" id="A0A382F9G2"/>
<dbReference type="Gene3D" id="3.30.465.10">
    <property type="match status" value="1"/>
</dbReference>
<dbReference type="Gene3D" id="3.40.462.20">
    <property type="match status" value="1"/>
</dbReference>
<proteinExistence type="predicted"/>
<organism evidence="2">
    <name type="scientific">marine metagenome</name>
    <dbReference type="NCBI Taxonomy" id="408172"/>
    <lineage>
        <taxon>unclassified sequences</taxon>
        <taxon>metagenomes</taxon>
        <taxon>ecological metagenomes</taxon>
    </lineage>
</organism>
<gene>
    <name evidence="2" type="ORF">METZ01_LOCUS212582</name>
</gene>
<feature type="non-terminal residue" evidence="2">
    <location>
        <position position="1"/>
    </location>
</feature>
<feature type="domain" description="Berberine/berberine-like" evidence="1">
    <location>
        <begin position="59"/>
        <end position="88"/>
    </location>
</feature>
<dbReference type="EMBL" id="UINC01048771">
    <property type="protein sequence ID" value="SVB59728.1"/>
    <property type="molecule type" value="Genomic_DNA"/>
</dbReference>
<reference evidence="2" key="1">
    <citation type="submission" date="2018-05" db="EMBL/GenBank/DDBJ databases">
        <authorList>
            <person name="Lanie J.A."/>
            <person name="Ng W.-L."/>
            <person name="Kazmierczak K.M."/>
            <person name="Andrzejewski T.M."/>
            <person name="Davidsen T.M."/>
            <person name="Wayne K.J."/>
            <person name="Tettelin H."/>
            <person name="Glass J.I."/>
            <person name="Rusch D."/>
            <person name="Podicherti R."/>
            <person name="Tsui H.-C.T."/>
            <person name="Winkler M.E."/>
        </authorList>
    </citation>
    <scope>NUCLEOTIDE SEQUENCE</scope>
</reference>
<evidence type="ECO:0000259" key="1">
    <source>
        <dbReference type="Pfam" id="PF08031"/>
    </source>
</evidence>
<sequence length="91" mass="10907">WPHRHAKWDLELGASWTDTENSEEFVEWGRDYWDSILPYTAATFYTNEIMDENQDEITANYLSNHKRLLEVKNTYDPKNLFRLNANIRPEA</sequence>
<dbReference type="InterPro" id="IPR012951">
    <property type="entry name" value="BBE"/>
</dbReference>
<dbReference type="InterPro" id="IPR016169">
    <property type="entry name" value="FAD-bd_PCMH_sub2"/>
</dbReference>